<keyword evidence="4" id="KW-0143">Chaperone</keyword>
<dbReference type="PRINTS" id="PR00775">
    <property type="entry name" value="HEATSHOCK90"/>
</dbReference>
<keyword evidence="3" id="KW-0067">ATP-binding</keyword>
<dbReference type="GO" id="GO:0016887">
    <property type="term" value="F:ATP hydrolysis activity"/>
    <property type="evidence" value="ECO:0007669"/>
    <property type="project" value="InterPro"/>
</dbReference>
<evidence type="ECO:0000313" key="5">
    <source>
        <dbReference type="EMBL" id="RIB20429.1"/>
    </source>
</evidence>
<dbReference type="PANTHER" id="PTHR11528">
    <property type="entry name" value="HEAT SHOCK PROTEIN 90 FAMILY MEMBER"/>
    <property type="match status" value="1"/>
</dbReference>
<dbReference type="OrthoDB" id="9624506at2759"/>
<evidence type="ECO:0000256" key="1">
    <source>
        <dbReference type="ARBA" id="ARBA00008239"/>
    </source>
</evidence>
<dbReference type="GO" id="GO:0051082">
    <property type="term" value="F:unfolded protein binding"/>
    <property type="evidence" value="ECO:0007669"/>
    <property type="project" value="InterPro"/>
</dbReference>
<evidence type="ECO:0000256" key="3">
    <source>
        <dbReference type="ARBA" id="ARBA00022840"/>
    </source>
</evidence>
<dbReference type="Gene3D" id="3.30.565.10">
    <property type="entry name" value="Histidine kinase-like ATPase, C-terminal domain"/>
    <property type="match status" value="1"/>
</dbReference>
<dbReference type="SUPFAM" id="SSF55874">
    <property type="entry name" value="ATPase domain of HSP90 chaperone/DNA topoisomerase II/histidine kinase"/>
    <property type="match status" value="1"/>
</dbReference>
<dbReference type="GO" id="GO:0140662">
    <property type="term" value="F:ATP-dependent protein folding chaperone"/>
    <property type="evidence" value="ECO:0007669"/>
    <property type="project" value="InterPro"/>
</dbReference>
<organism evidence="5 6">
    <name type="scientific">Gigaspora rosea</name>
    <dbReference type="NCBI Taxonomy" id="44941"/>
    <lineage>
        <taxon>Eukaryota</taxon>
        <taxon>Fungi</taxon>
        <taxon>Fungi incertae sedis</taxon>
        <taxon>Mucoromycota</taxon>
        <taxon>Glomeromycotina</taxon>
        <taxon>Glomeromycetes</taxon>
        <taxon>Diversisporales</taxon>
        <taxon>Gigasporaceae</taxon>
        <taxon>Gigaspora</taxon>
    </lineage>
</organism>
<dbReference type="EMBL" id="QKWP01000418">
    <property type="protein sequence ID" value="RIB20429.1"/>
    <property type="molecule type" value="Genomic_DNA"/>
</dbReference>
<comment type="caution">
    <text evidence="5">The sequence shown here is derived from an EMBL/GenBank/DDBJ whole genome shotgun (WGS) entry which is preliminary data.</text>
</comment>
<keyword evidence="5" id="KW-0808">Transferase</keyword>
<proteinExistence type="inferred from homology"/>
<reference evidence="5 6" key="1">
    <citation type="submission" date="2018-06" db="EMBL/GenBank/DDBJ databases">
        <title>Comparative genomics reveals the genomic features of Rhizophagus irregularis, R. cerebriforme, R. diaphanum and Gigaspora rosea, and their symbiotic lifestyle signature.</title>
        <authorList>
            <person name="Morin E."/>
            <person name="San Clemente H."/>
            <person name="Chen E.C.H."/>
            <person name="De La Providencia I."/>
            <person name="Hainaut M."/>
            <person name="Kuo A."/>
            <person name="Kohler A."/>
            <person name="Murat C."/>
            <person name="Tang N."/>
            <person name="Roy S."/>
            <person name="Loubradou J."/>
            <person name="Henrissat B."/>
            <person name="Grigoriev I.V."/>
            <person name="Corradi N."/>
            <person name="Roux C."/>
            <person name="Martin F.M."/>
        </authorList>
    </citation>
    <scope>NUCLEOTIDE SEQUENCE [LARGE SCALE GENOMIC DNA]</scope>
    <source>
        <strain evidence="5 6">DAOM 194757</strain>
    </source>
</reference>
<dbReference type="STRING" id="44941.A0A397VHG9"/>
<dbReference type="AlphaFoldDB" id="A0A397VHG9"/>
<dbReference type="GO" id="GO:0005524">
    <property type="term" value="F:ATP binding"/>
    <property type="evidence" value="ECO:0007669"/>
    <property type="project" value="UniProtKB-KW"/>
</dbReference>
<evidence type="ECO:0000256" key="2">
    <source>
        <dbReference type="ARBA" id="ARBA00022741"/>
    </source>
</evidence>
<gene>
    <name evidence="5" type="ORF">C2G38_2035273</name>
</gene>
<dbReference type="InterPro" id="IPR020575">
    <property type="entry name" value="Hsp90_N"/>
</dbReference>
<sequence length="143" mass="16225">MAEAKQLPFKLRYLSLCQLLLTLSTQIKNTLDKIRYKSLTDSSKLDNRHELYIQIIPDKENKVLMLRDTGIGMTKTELVKNLGTIACSGTKDFIEALHSGADISMIGQFGVGFYFVYLVTNHVQVITKHNDNVQYIWKSPASK</sequence>
<accession>A0A397VHG9</accession>
<name>A0A397VHG9_9GLOM</name>
<keyword evidence="2" id="KW-0547">Nucleotide-binding</keyword>
<keyword evidence="5" id="KW-0418">Kinase</keyword>
<comment type="similarity">
    <text evidence="1">Belongs to the heat shock protein 90 family.</text>
</comment>
<dbReference type="Proteomes" id="UP000266673">
    <property type="component" value="Unassembled WGS sequence"/>
</dbReference>
<dbReference type="InterPro" id="IPR001404">
    <property type="entry name" value="Hsp90_fam"/>
</dbReference>
<dbReference type="Pfam" id="PF13589">
    <property type="entry name" value="HATPase_c_3"/>
    <property type="match status" value="1"/>
</dbReference>
<keyword evidence="6" id="KW-1185">Reference proteome</keyword>
<evidence type="ECO:0000256" key="4">
    <source>
        <dbReference type="ARBA" id="ARBA00023186"/>
    </source>
</evidence>
<dbReference type="InterPro" id="IPR036890">
    <property type="entry name" value="HATPase_C_sf"/>
</dbReference>
<evidence type="ECO:0000313" key="6">
    <source>
        <dbReference type="Proteomes" id="UP000266673"/>
    </source>
</evidence>
<dbReference type="GO" id="GO:0016301">
    <property type="term" value="F:kinase activity"/>
    <property type="evidence" value="ECO:0007669"/>
    <property type="project" value="UniProtKB-KW"/>
</dbReference>
<protein>
    <submittedName>
        <fullName evidence="5">Histidine kinase-like ATPase</fullName>
    </submittedName>
</protein>